<dbReference type="AlphaFoldDB" id="I8RE00"/>
<name>I8RE00_9FIRM</name>
<keyword evidence="2" id="KW-1185">Reference proteome</keyword>
<comment type="caution">
    <text evidence="1">The sequence shown here is derived from an EMBL/GenBank/DDBJ whole genome shotgun (WGS) entry which is preliminary data.</text>
</comment>
<accession>I8RE00</accession>
<proteinExistence type="predicted"/>
<dbReference type="InterPro" id="IPR011101">
    <property type="entry name" value="DUF5131"/>
</dbReference>
<evidence type="ECO:0000313" key="1">
    <source>
        <dbReference type="EMBL" id="EIW17528.1"/>
    </source>
</evidence>
<evidence type="ECO:0000313" key="2">
    <source>
        <dbReference type="Proteomes" id="UP000004324"/>
    </source>
</evidence>
<sequence length="252" mass="29078">MAGKSKIEWTEATWNPVTGCTKISAGCTNCYAERLAMRLKAMGQLKYRNGFKVTLQEKALDYPLLLKTPKIIFVNSMSDLFHEDVPFEYIKKIFDIMKQASWHRFQVLTKRSERLAELSSLLEWSPNIWLGVTVENNDCIFRIDHLRETNAHIKFLSLEPLIGPLPDINLTNIDWVIVGGESGPGSRPMKEEWVHSIRDSCQRGHIPFFFKQWGGVNKKKAGRILDGRTWDEIPNYARLDKHVPIPFSLEFN</sequence>
<dbReference type="RefSeq" id="WP_007936010.1">
    <property type="nucleotide sequence ID" value="NZ_AKVJ01000030.1"/>
</dbReference>
<reference evidence="1 2" key="1">
    <citation type="journal article" date="2012" name="J. Bacteriol.">
        <title>Draft Genome Sequences for Two Metal-Reducing Pelosinus fermentans Strains Isolated from a Cr(VI)-Contaminated Site and for Type Strain R7.</title>
        <authorList>
            <person name="Brown S.D."/>
            <person name="Podar M."/>
            <person name="Klingeman D.M."/>
            <person name="Johnson C.M."/>
            <person name="Yang Z.K."/>
            <person name="Utturkar S.M."/>
            <person name="Land M.L."/>
            <person name="Mosher J.J."/>
            <person name="Hurt R.A.Jr."/>
            <person name="Phelps T.J."/>
            <person name="Palumbo A.V."/>
            <person name="Arkin A.P."/>
            <person name="Hazen T.C."/>
            <person name="Elias D.A."/>
        </authorList>
    </citation>
    <scope>NUCLEOTIDE SEQUENCE [LARGE SCALE GENOMIC DNA]</scope>
    <source>
        <strain evidence="1 2">B4</strain>
    </source>
</reference>
<protein>
    <submittedName>
        <fullName evidence="1">Gp37Gp68 family protein</fullName>
    </submittedName>
</protein>
<dbReference type="EMBL" id="AKVJ01000030">
    <property type="protein sequence ID" value="EIW17528.1"/>
    <property type="molecule type" value="Genomic_DNA"/>
</dbReference>
<dbReference type="Proteomes" id="UP000004324">
    <property type="component" value="Unassembled WGS sequence"/>
</dbReference>
<organism evidence="1 2">
    <name type="scientific">Pelosinus fermentans B4</name>
    <dbReference type="NCBI Taxonomy" id="1149862"/>
    <lineage>
        <taxon>Bacteria</taxon>
        <taxon>Bacillati</taxon>
        <taxon>Bacillota</taxon>
        <taxon>Negativicutes</taxon>
        <taxon>Selenomonadales</taxon>
        <taxon>Sporomusaceae</taxon>
        <taxon>Pelosinus</taxon>
    </lineage>
</organism>
<dbReference type="Pfam" id="PF07505">
    <property type="entry name" value="DUF5131"/>
    <property type="match status" value="1"/>
</dbReference>
<gene>
    <name evidence="1" type="ORF">FB4_4277</name>
</gene>
<dbReference type="PATRIC" id="fig|1149862.3.peg.3247"/>
<dbReference type="OrthoDB" id="9787478at2"/>